<dbReference type="NCBIfam" id="TIGR01174">
    <property type="entry name" value="ftsA"/>
    <property type="match status" value="1"/>
</dbReference>
<evidence type="ECO:0000313" key="9">
    <source>
        <dbReference type="Proteomes" id="UP000298781"/>
    </source>
</evidence>
<comment type="similarity">
    <text evidence="5 6">Belongs to the FtsA/MreB family.</text>
</comment>
<dbReference type="Proteomes" id="UP000298781">
    <property type="component" value="Chromosome"/>
</dbReference>
<organism evidence="8 9">
    <name type="scientific">Phreatobacter stygius</name>
    <dbReference type="NCBI Taxonomy" id="1940610"/>
    <lineage>
        <taxon>Bacteria</taxon>
        <taxon>Pseudomonadati</taxon>
        <taxon>Pseudomonadota</taxon>
        <taxon>Alphaproteobacteria</taxon>
        <taxon>Hyphomicrobiales</taxon>
        <taxon>Phreatobacteraceae</taxon>
        <taxon>Phreatobacter</taxon>
    </lineage>
</organism>
<dbReference type="PANTHER" id="PTHR32432:SF4">
    <property type="entry name" value="CELL DIVISION PROTEIN FTSA"/>
    <property type="match status" value="1"/>
</dbReference>
<keyword evidence="4 5" id="KW-0131">Cell cycle</keyword>
<dbReference type="PIRSF" id="PIRSF003101">
    <property type="entry name" value="FtsA"/>
    <property type="match status" value="1"/>
</dbReference>
<protein>
    <recommendedName>
        <fullName evidence="5 6">Cell division protein FtsA</fullName>
    </recommendedName>
</protein>
<sequence length="441" mass="47229">MTSPFKYGLTPKMRPISPRRSAILCVLDIGTSKIVCMIARLRPREGSDILPNRTHKAEVLGIGHTRARGMKSGSVADMAKAEASIRQAVDAAERMAEVQVDRVIVTVSAGRIGSEQYEARVTCAAPRVQDHDLHRVLEAASDHSVRQGRAVLHSMPIGFRLDDTRGIKDPRGMLGSGLGVDMHVATCDVASARNLMLCVERCHLTVEAMVAAPFASGLSVLTDDEAELGTVCIDMGAGTTTLAVFAGSHFVHADAVAIGSHHVTMDIARGLSARLSDAERIKVLNGACFAAKSDERDIINVPLISEDERDLPNQVTRAQVIRIIRPRVDEILEMVRDRLTASGAAAEAGRRIVLTGGGSQLPGLADLAAQVLGRQVRVARPVGITGLPDSAKGPPFAAAVGLTVYPQIAGIEHFEPQRRFFAATGTDGYFSRVGKWIRDSF</sequence>
<dbReference type="KEGG" id="pstg:E8M01_17370"/>
<dbReference type="Pfam" id="PF02491">
    <property type="entry name" value="SHS2_FTSA"/>
    <property type="match status" value="1"/>
</dbReference>
<dbReference type="SMART" id="SM00842">
    <property type="entry name" value="FtsA"/>
    <property type="match status" value="1"/>
</dbReference>
<dbReference type="OrthoDB" id="9810567at2"/>
<comment type="function">
    <text evidence="5 6">Cell division protein that is involved in the assembly of the Z ring. May serve as a membrane anchor for the Z ring.</text>
</comment>
<gene>
    <name evidence="5 8" type="primary">ftsA</name>
    <name evidence="8" type="ORF">E8M01_17370</name>
</gene>
<accession>A0A4D7B3I4</accession>
<dbReference type="AlphaFoldDB" id="A0A4D7B3I4"/>
<dbReference type="SUPFAM" id="SSF53067">
    <property type="entry name" value="Actin-like ATPase domain"/>
    <property type="match status" value="2"/>
</dbReference>
<comment type="subcellular location">
    <subcellularLocation>
        <location evidence="5">Cell membrane</location>
        <topology evidence="5">Peripheral membrane protein</topology>
        <orientation evidence="5">Cytoplasmic side</orientation>
    </subcellularLocation>
    <text evidence="5">Localizes to the Z ring in an FtsZ-dependent manner. Targeted to the membrane through a conserved C-terminal amphipathic helix.</text>
</comment>
<dbReference type="GO" id="GO:0032153">
    <property type="term" value="C:cell division site"/>
    <property type="evidence" value="ECO:0007669"/>
    <property type="project" value="UniProtKB-UniRule"/>
</dbReference>
<dbReference type="InterPro" id="IPR003494">
    <property type="entry name" value="SHS2_FtsA"/>
</dbReference>
<dbReference type="GO" id="GO:0043093">
    <property type="term" value="P:FtsZ-dependent cytokinesis"/>
    <property type="evidence" value="ECO:0007669"/>
    <property type="project" value="UniProtKB-UniRule"/>
</dbReference>
<evidence type="ECO:0000256" key="5">
    <source>
        <dbReference type="HAMAP-Rule" id="MF_02033"/>
    </source>
</evidence>
<dbReference type="Pfam" id="PF14450">
    <property type="entry name" value="FtsA"/>
    <property type="match status" value="1"/>
</dbReference>
<dbReference type="Gene3D" id="3.30.420.40">
    <property type="match status" value="2"/>
</dbReference>
<reference evidence="8 9" key="1">
    <citation type="submission" date="2019-04" db="EMBL/GenBank/DDBJ databases">
        <title>Phreatobacter aquaticus sp. nov.</title>
        <authorList>
            <person name="Choi A."/>
        </authorList>
    </citation>
    <scope>NUCLEOTIDE SEQUENCE [LARGE SCALE GENOMIC DNA]</scope>
    <source>
        <strain evidence="8 9">KCTC 52518</strain>
    </source>
</reference>
<evidence type="ECO:0000256" key="2">
    <source>
        <dbReference type="ARBA" id="ARBA00022618"/>
    </source>
</evidence>
<evidence type="ECO:0000256" key="6">
    <source>
        <dbReference type="PIRNR" id="PIRNR003101"/>
    </source>
</evidence>
<dbReference type="HAMAP" id="MF_02033">
    <property type="entry name" value="FtsA"/>
    <property type="match status" value="1"/>
</dbReference>
<evidence type="ECO:0000256" key="4">
    <source>
        <dbReference type="ARBA" id="ARBA00023306"/>
    </source>
</evidence>
<keyword evidence="3 5" id="KW-0472">Membrane</keyword>
<dbReference type="CDD" id="cd24048">
    <property type="entry name" value="ASKHA_NBD_FtsA"/>
    <property type="match status" value="1"/>
</dbReference>
<dbReference type="PANTHER" id="PTHR32432">
    <property type="entry name" value="CELL DIVISION PROTEIN FTSA-RELATED"/>
    <property type="match status" value="1"/>
</dbReference>
<feature type="domain" description="SHS2" evidence="7">
    <location>
        <begin position="24"/>
        <end position="220"/>
    </location>
</feature>
<dbReference type="GO" id="GO:0009898">
    <property type="term" value="C:cytoplasmic side of plasma membrane"/>
    <property type="evidence" value="ECO:0007669"/>
    <property type="project" value="UniProtKB-UniRule"/>
</dbReference>
<keyword evidence="9" id="KW-1185">Reference proteome</keyword>
<keyword evidence="1 5" id="KW-1003">Cell membrane</keyword>
<evidence type="ECO:0000256" key="1">
    <source>
        <dbReference type="ARBA" id="ARBA00022475"/>
    </source>
</evidence>
<dbReference type="RefSeq" id="WP_136961271.1">
    <property type="nucleotide sequence ID" value="NZ_CP039690.1"/>
</dbReference>
<dbReference type="InterPro" id="IPR020823">
    <property type="entry name" value="Cell_div_FtsA"/>
</dbReference>
<evidence type="ECO:0000313" key="8">
    <source>
        <dbReference type="EMBL" id="QCI65825.1"/>
    </source>
</evidence>
<comment type="subunit">
    <text evidence="5">Self-interacts. Interacts with FtsZ.</text>
</comment>
<evidence type="ECO:0000256" key="3">
    <source>
        <dbReference type="ARBA" id="ARBA00023136"/>
    </source>
</evidence>
<keyword evidence="2 5" id="KW-0132">Cell division</keyword>
<dbReference type="EMBL" id="CP039690">
    <property type="protein sequence ID" value="QCI65825.1"/>
    <property type="molecule type" value="Genomic_DNA"/>
</dbReference>
<dbReference type="InterPro" id="IPR050696">
    <property type="entry name" value="FtsA/MreB"/>
</dbReference>
<evidence type="ECO:0000259" key="7">
    <source>
        <dbReference type="SMART" id="SM00842"/>
    </source>
</evidence>
<name>A0A4D7B3I4_9HYPH</name>
<proteinExistence type="inferred from homology"/>
<dbReference type="InterPro" id="IPR043129">
    <property type="entry name" value="ATPase_NBD"/>
</dbReference>